<reference evidence="1 2" key="1">
    <citation type="journal article" date="2011" name="PLoS Pathog.">
        <title>Dynamic evolution of pathogenicity revealed by sequencing and comparative genomics of 19 Pseudomonas syringae isolates.</title>
        <authorList>
            <person name="Baltrus D.A."/>
            <person name="Nishimura M.T."/>
            <person name="Romanchuk A."/>
            <person name="Chang J.H."/>
            <person name="Mukhtar M.S."/>
            <person name="Cherkis K."/>
            <person name="Roach J."/>
            <person name="Grant S.R."/>
            <person name="Jones C.D."/>
            <person name="Dangl J.L."/>
        </authorList>
    </citation>
    <scope>NUCLEOTIDE SEQUENCE [LARGE SCALE GENOMIC DNA]</scope>
    <source>
        <strain evidence="1 2">M301315</strain>
    </source>
</reference>
<protein>
    <submittedName>
        <fullName evidence="1">Uncharacterized protein</fullName>
    </submittedName>
</protein>
<geneLocation type="plasmid" evidence="2">
    <name>pmppla107</name>
</geneLocation>
<keyword evidence="1" id="KW-0614">Plasmid</keyword>
<organism evidence="1 2">
    <name type="scientific">Pseudomonas amygdali pv. lachrymans str. M301315</name>
    <dbReference type="NCBI Taxonomy" id="629260"/>
    <lineage>
        <taxon>Bacteria</taxon>
        <taxon>Pseudomonadati</taxon>
        <taxon>Pseudomonadota</taxon>
        <taxon>Gammaproteobacteria</taxon>
        <taxon>Pseudomonadales</taxon>
        <taxon>Pseudomonadaceae</taxon>
        <taxon>Pseudomonas</taxon>
        <taxon>Pseudomonas amygdali</taxon>
    </lineage>
</organism>
<gene>
    <name evidence="1" type="ORF">PLA107_031495</name>
</gene>
<evidence type="ECO:0000313" key="1">
    <source>
        <dbReference type="EMBL" id="AXH59749.1"/>
    </source>
</evidence>
<dbReference type="AlphaFoldDB" id="A0AAD0PVY2"/>
<dbReference type="GeneID" id="39474303"/>
<proteinExistence type="predicted"/>
<accession>A0AAD0PVY2</accession>
<dbReference type="Proteomes" id="UP000006426">
    <property type="component" value="Plasmid pmppla107"/>
</dbReference>
<dbReference type="EMBL" id="CP031226">
    <property type="protein sequence ID" value="AXH59749.1"/>
    <property type="molecule type" value="Genomic_DNA"/>
</dbReference>
<evidence type="ECO:0000313" key="2">
    <source>
        <dbReference type="Proteomes" id="UP000006426"/>
    </source>
</evidence>
<name>A0AAD0PVY2_PSEAV</name>
<sequence length="226" mass="25249">MRKLTDRKMALLLSSTAVTNNLGEPLIVYRGEHGLLDEANPGLQTRLGSLSFGSAAAASSYAQHPNVRGMTAESPRVYPVYLIINKPFTTEQDPFLDFTLVEKKLGRDIALHFFERYADHVENTDNWASEINGDDKFTGVREFLKLHPERAGELYASIYPFLDDPEFSDILKAKGFDGAIYGGCGENALEPEYRVFEESSVIYALSKDMAPKPSQKLKQEGPEFFA</sequence>
<dbReference type="RefSeq" id="WP_005741986.1">
    <property type="nucleotide sequence ID" value="NZ_CP031226.1"/>
</dbReference>